<feature type="domain" description="Nitroreductase" evidence="3">
    <location>
        <begin position="74"/>
        <end position="160"/>
    </location>
</feature>
<keyword evidence="7" id="KW-1185">Reference proteome</keyword>
<dbReference type="PANTHER" id="PTHR43673">
    <property type="entry name" value="NAD(P)H NITROREDUCTASE YDGI-RELATED"/>
    <property type="match status" value="1"/>
</dbReference>
<dbReference type="OrthoDB" id="9809288at2"/>
<gene>
    <name evidence="5" type="ORF">BA92_03540</name>
    <name evidence="4" type="ORF">IE90_09510</name>
</gene>
<proteinExistence type="inferred from homology"/>
<comment type="similarity">
    <text evidence="1">Belongs to the nitroreductase family.</text>
</comment>
<reference evidence="4 6" key="2">
    <citation type="submission" date="2014-07" db="EMBL/GenBank/DDBJ databases">
        <title>Porphyromonadaceae bacterium OUH 334697 = ATCC BAA-2682 = DSM 28341 draft genome.</title>
        <authorList>
            <person name="Sydenham T.V."/>
            <person name="Hasman H."/>
            <person name="Justesen U.S."/>
        </authorList>
    </citation>
    <scope>NUCLEOTIDE SEQUENCE [LARGE SCALE GENOMIC DNA]</scope>
    <source>
        <strain evidence="4 6">OUH 334697</strain>
    </source>
</reference>
<evidence type="ECO:0000313" key="5">
    <source>
        <dbReference type="EMBL" id="KIO45555.1"/>
    </source>
</evidence>
<dbReference type="RefSeq" id="WP_041503605.1">
    <property type="nucleotide sequence ID" value="NZ_JPIT01000031.1"/>
</dbReference>
<evidence type="ECO:0000313" key="6">
    <source>
        <dbReference type="Proteomes" id="UP000031937"/>
    </source>
</evidence>
<dbReference type="Pfam" id="PF00881">
    <property type="entry name" value="Nitroreductase"/>
    <property type="match status" value="2"/>
</dbReference>
<dbReference type="InterPro" id="IPR029479">
    <property type="entry name" value="Nitroreductase"/>
</dbReference>
<dbReference type="Proteomes" id="UP000031980">
    <property type="component" value="Unassembled WGS sequence"/>
</dbReference>
<dbReference type="InterPro" id="IPR000415">
    <property type="entry name" value="Nitroreductase-like"/>
</dbReference>
<organism evidence="5 7">
    <name type="scientific">Sanguibacteroides justesenii</name>
    <dbReference type="NCBI Taxonomy" id="1547597"/>
    <lineage>
        <taxon>Bacteria</taxon>
        <taxon>Pseudomonadati</taxon>
        <taxon>Bacteroidota</taxon>
        <taxon>Bacteroidia</taxon>
        <taxon>Bacteroidales</taxon>
        <taxon>Porphyromonadaceae</taxon>
        <taxon>Sanguibacteroides</taxon>
    </lineage>
</organism>
<evidence type="ECO:0000313" key="4">
    <source>
        <dbReference type="EMBL" id="KIO43377.1"/>
    </source>
</evidence>
<dbReference type="AlphaFoldDB" id="A0A0C3R6F9"/>
<evidence type="ECO:0000256" key="2">
    <source>
        <dbReference type="ARBA" id="ARBA00023002"/>
    </source>
</evidence>
<dbReference type="Proteomes" id="UP000031937">
    <property type="component" value="Unassembled WGS sequence"/>
</dbReference>
<keyword evidence="2" id="KW-0560">Oxidoreductase</keyword>
<protein>
    <recommendedName>
        <fullName evidence="3">Nitroreductase domain-containing protein</fullName>
    </recommendedName>
</protein>
<dbReference type="SUPFAM" id="SSF55469">
    <property type="entry name" value="FMN-dependent nitroreductase-like"/>
    <property type="match status" value="1"/>
</dbReference>
<dbReference type="Gene3D" id="3.40.109.10">
    <property type="entry name" value="NADH Oxidase"/>
    <property type="match status" value="1"/>
</dbReference>
<dbReference type="EMBL" id="JPIT01000031">
    <property type="protein sequence ID" value="KIO43377.1"/>
    <property type="molecule type" value="Genomic_DNA"/>
</dbReference>
<reference evidence="5 7" key="1">
    <citation type="submission" date="2014-07" db="EMBL/GenBank/DDBJ databases">
        <title>Porphyromonadaceae bacterium OUH 308042 = ATCC BAA-2681 = DSM 28342 draft genome.</title>
        <authorList>
            <person name="Sydenham T.V."/>
            <person name="Hasman H."/>
            <person name="Justensen U.S."/>
        </authorList>
    </citation>
    <scope>NUCLEOTIDE SEQUENCE [LARGE SCALE GENOMIC DNA]</scope>
    <source>
        <strain evidence="5 7">OUH 308042</strain>
    </source>
</reference>
<evidence type="ECO:0000256" key="1">
    <source>
        <dbReference type="ARBA" id="ARBA00007118"/>
    </source>
</evidence>
<comment type="caution">
    <text evidence="5">The sequence shown here is derived from an EMBL/GenBank/DDBJ whole genome shotgun (WGS) entry which is preliminary data.</text>
</comment>
<name>A0A0C3R6F9_9PORP</name>
<feature type="domain" description="Nitroreductase" evidence="3">
    <location>
        <begin position="12"/>
        <end position="68"/>
    </location>
</feature>
<dbReference type="EMBL" id="JPIU01000037">
    <property type="protein sequence ID" value="KIO45555.1"/>
    <property type="molecule type" value="Genomic_DNA"/>
</dbReference>
<dbReference type="GO" id="GO:0016491">
    <property type="term" value="F:oxidoreductase activity"/>
    <property type="evidence" value="ECO:0007669"/>
    <property type="project" value="UniProtKB-KW"/>
</dbReference>
<sequence>MEPQELLNLFLQRQSVRGYSSEPVSQESLSRCIEAARLAPSACNAQPWKFVIVKDPELKNKVADATSGGILPMNHFTKQAPVIVVMVREKANLSSRIGQTLKNKDFTLIDNGIAAIQFCLQATVEGLGTCIMGWFNEKKIKDLLHIPSYKRVELIIPIGHPADPIIRPKIRKNTDQISTVDSY</sequence>
<evidence type="ECO:0000259" key="3">
    <source>
        <dbReference type="Pfam" id="PF00881"/>
    </source>
</evidence>
<accession>A0A0C3R6F9</accession>
<dbReference type="PANTHER" id="PTHR43673:SF10">
    <property type="entry name" value="NADH DEHYDROGENASE_NAD(P)H NITROREDUCTASE XCC3605-RELATED"/>
    <property type="match status" value="1"/>
</dbReference>
<evidence type="ECO:0000313" key="7">
    <source>
        <dbReference type="Proteomes" id="UP000031980"/>
    </source>
</evidence>